<name>A0A0A1WCK0_9SPHN</name>
<dbReference type="AlphaFoldDB" id="A0A0A1WCK0"/>
<dbReference type="Gene3D" id="3.20.20.150">
    <property type="entry name" value="Divalent-metal-dependent TIM barrel enzymes"/>
    <property type="match status" value="1"/>
</dbReference>
<dbReference type="EMBL" id="BBPI01000097">
    <property type="protein sequence ID" value="GAM02679.1"/>
    <property type="molecule type" value="Genomic_DNA"/>
</dbReference>
<keyword evidence="3" id="KW-1185">Reference proteome</keyword>
<protein>
    <submittedName>
        <fullName evidence="2">Inosose dehydratase IolE</fullName>
    </submittedName>
</protein>
<dbReference type="Pfam" id="PF01261">
    <property type="entry name" value="AP_endonuc_2"/>
    <property type="match status" value="1"/>
</dbReference>
<dbReference type="RefSeq" id="WP_042490784.1">
    <property type="nucleotide sequence ID" value="NZ_BBPI01000097.1"/>
</dbReference>
<dbReference type="InterPro" id="IPR030823">
    <property type="entry name" value="IolE/MocC"/>
</dbReference>
<dbReference type="PANTHER" id="PTHR12110:SF41">
    <property type="entry name" value="INOSOSE DEHYDRATASE"/>
    <property type="match status" value="1"/>
</dbReference>
<gene>
    <name evidence="2" type="primary">iolE</name>
    <name evidence="2" type="ORF">SP5_097_00210</name>
</gene>
<dbReference type="InterPro" id="IPR050312">
    <property type="entry name" value="IolE/XylAMocC-like"/>
</dbReference>
<accession>A0A0A1WCK0</accession>
<comment type="caution">
    <text evidence="2">The sequence shown here is derived from an EMBL/GenBank/DDBJ whole genome shotgun (WGS) entry which is preliminary data.</text>
</comment>
<proteinExistence type="predicted"/>
<evidence type="ECO:0000313" key="2">
    <source>
        <dbReference type="EMBL" id="GAM02679.1"/>
    </source>
</evidence>
<dbReference type="OrthoDB" id="9804047at2"/>
<sequence length="297" mass="31883">MAISWGVSPIAWANDDLPALGGAITADRIMAEANGIGFEGIELGNRFPRDPALLSSQLSAHDLRLIGGWYGSSLLTRSAEAEIATLQTHLALLQKLGSDVFILAETSNAIHGQQGTPLTLRPRLQSADWAVFGARLDRVAAYLADRGFRLAYHHHLGTIVETGEDLHRLIEATGDQVRLTLDTGHATLAGIDPVAIVRQYPSRIAHVHCKDVRAARFGALKRAKGSFLDGVVEGMFTVPGDGDIDFAPLLRALADIGYDGWVVIEAEQDPAKADPATYQRLGLDTLRRIAADTGLVA</sequence>
<feature type="domain" description="Xylose isomerase-like TIM barrel" evidence="1">
    <location>
        <begin position="31"/>
        <end position="288"/>
    </location>
</feature>
<dbReference type="PANTHER" id="PTHR12110">
    <property type="entry name" value="HYDROXYPYRUVATE ISOMERASE"/>
    <property type="match status" value="1"/>
</dbReference>
<dbReference type="NCBIfam" id="TIGR04379">
    <property type="entry name" value="myo_inos_iolE"/>
    <property type="match status" value="1"/>
</dbReference>
<dbReference type="InterPro" id="IPR036237">
    <property type="entry name" value="Xyl_isomerase-like_sf"/>
</dbReference>
<dbReference type="Proteomes" id="UP000032305">
    <property type="component" value="Unassembled WGS sequence"/>
</dbReference>
<reference evidence="2 3" key="1">
    <citation type="submission" date="2014-11" db="EMBL/GenBank/DDBJ databases">
        <title>Whole genome shotgun sequence of Sphingomonas parapaucimobilis NBRC 15100.</title>
        <authorList>
            <person name="Katano-Makiyama Y."/>
            <person name="Hosoyama A."/>
            <person name="Hashimoto M."/>
            <person name="Hosoyama Y."/>
            <person name="Noguchi M."/>
            <person name="Numata M."/>
            <person name="Tsuchikane K."/>
            <person name="Hirakata S."/>
            <person name="Uohara A."/>
            <person name="Shimodaira J."/>
            <person name="Ohji S."/>
            <person name="Ichikawa N."/>
            <person name="Kimura A."/>
            <person name="Yamazoe A."/>
            <person name="Fujita N."/>
        </authorList>
    </citation>
    <scope>NUCLEOTIDE SEQUENCE [LARGE SCALE GENOMIC DNA]</scope>
    <source>
        <strain evidence="2 3">NBRC 15100</strain>
    </source>
</reference>
<dbReference type="SUPFAM" id="SSF51658">
    <property type="entry name" value="Xylose isomerase-like"/>
    <property type="match status" value="1"/>
</dbReference>
<dbReference type="InterPro" id="IPR013022">
    <property type="entry name" value="Xyl_isomerase-like_TIM-brl"/>
</dbReference>
<organism evidence="2 3">
    <name type="scientific">Sphingomonas parapaucimobilis NBRC 15100</name>
    <dbReference type="NCBI Taxonomy" id="1219049"/>
    <lineage>
        <taxon>Bacteria</taxon>
        <taxon>Pseudomonadati</taxon>
        <taxon>Pseudomonadota</taxon>
        <taxon>Alphaproteobacteria</taxon>
        <taxon>Sphingomonadales</taxon>
        <taxon>Sphingomonadaceae</taxon>
        <taxon>Sphingomonas</taxon>
    </lineage>
</organism>
<evidence type="ECO:0000259" key="1">
    <source>
        <dbReference type="Pfam" id="PF01261"/>
    </source>
</evidence>
<dbReference type="eggNOG" id="COG1082">
    <property type="taxonomic scope" value="Bacteria"/>
</dbReference>
<evidence type="ECO:0000313" key="3">
    <source>
        <dbReference type="Proteomes" id="UP000032305"/>
    </source>
</evidence>